<geneLocation type="plasmid" evidence="2 3">
    <name>unnamed1</name>
</geneLocation>
<dbReference type="RefSeq" id="WP_323738907.1">
    <property type="nucleotide sequence ID" value="NZ_CP112933.1"/>
</dbReference>
<dbReference type="Pfam" id="PF02452">
    <property type="entry name" value="PemK_toxin"/>
    <property type="match status" value="1"/>
</dbReference>
<evidence type="ECO:0000256" key="1">
    <source>
        <dbReference type="PIRNR" id="PIRNR033490"/>
    </source>
</evidence>
<evidence type="ECO:0000313" key="2">
    <source>
        <dbReference type="EMBL" id="WPY01514.1"/>
    </source>
</evidence>
<proteinExistence type="inferred from homology"/>
<sequence length="111" mass="12835">MVNYTPEKGDIVWIDFEPQKGREIAKKRPAIVLSPSNYNIKSQLALFVPITSSVKGYPFEVLINYNDIKGAILCDQIRSMDWKERKVTKITRLDKKILNEVLSRIRLLLSN</sequence>
<dbReference type="InterPro" id="IPR011067">
    <property type="entry name" value="Plasmid_toxin/cell-grow_inhib"/>
</dbReference>
<name>A0ABZ0UZI9_9RICK</name>
<dbReference type="PANTHER" id="PTHR33988:SF3">
    <property type="entry name" value="ENDORIBONUCLEASE TOXIN CHPB-RELATED"/>
    <property type="match status" value="1"/>
</dbReference>
<accession>A0ABZ0UZI9</accession>
<keyword evidence="1" id="KW-0378">Hydrolase</keyword>
<keyword evidence="3" id="KW-1185">Reference proteome</keyword>
<reference evidence="2 3" key="1">
    <citation type="submission" date="2022-10" db="EMBL/GenBank/DDBJ databases">
        <title>Host association and intracellularity evolved multiple times independently in the Rickettsiales.</title>
        <authorList>
            <person name="Castelli M."/>
            <person name="Nardi T."/>
            <person name="Gammuto L."/>
            <person name="Bellinzona G."/>
            <person name="Sabaneyeva E."/>
            <person name="Potekhin A."/>
            <person name="Serra V."/>
            <person name="Petroni G."/>
            <person name="Sassera D."/>
        </authorList>
    </citation>
    <scope>NUCLEOTIDE SEQUENCE [LARGE SCALE GENOMIC DNA]</scope>
    <source>
        <strain evidence="2 3">Kr 154-4</strain>
        <plasmid evidence="2 3">unnamed1</plasmid>
    </source>
</reference>
<keyword evidence="1" id="KW-0540">Nuclease</keyword>
<keyword evidence="1" id="KW-0255">Endonuclease</keyword>
<dbReference type="InterPro" id="IPR003477">
    <property type="entry name" value="PemK-like"/>
</dbReference>
<dbReference type="NCBIfam" id="NF007386">
    <property type="entry name" value="PRK09907.1"/>
    <property type="match status" value="1"/>
</dbReference>
<dbReference type="SUPFAM" id="SSF50118">
    <property type="entry name" value="Cell growth inhibitor/plasmid maintenance toxic component"/>
    <property type="match status" value="1"/>
</dbReference>
<dbReference type="EMBL" id="CP112933">
    <property type="protein sequence ID" value="WPY01514.1"/>
    <property type="molecule type" value="Genomic_DNA"/>
</dbReference>
<organism evidence="2 3">
    <name type="scientific">Candidatus Trichorickettsia mobilis</name>
    <dbReference type="NCBI Taxonomy" id="1346319"/>
    <lineage>
        <taxon>Bacteria</taxon>
        <taxon>Pseudomonadati</taxon>
        <taxon>Pseudomonadota</taxon>
        <taxon>Alphaproteobacteria</taxon>
        <taxon>Rickettsiales</taxon>
        <taxon>Rickettsiaceae</taxon>
        <taxon>Rickettsieae</taxon>
        <taxon>Candidatus Trichorickettsia</taxon>
    </lineage>
</organism>
<protein>
    <recommendedName>
        <fullName evidence="1">mRNA interferase</fullName>
        <ecNumber evidence="1">3.1.-.-</ecNumber>
    </recommendedName>
</protein>
<comment type="similarity">
    <text evidence="1">Belongs to the PemK/MazF family.</text>
</comment>
<dbReference type="Proteomes" id="UP001326613">
    <property type="component" value="Plasmid unnamed1"/>
</dbReference>
<dbReference type="PIRSF" id="PIRSF033490">
    <property type="entry name" value="MazF"/>
    <property type="match status" value="1"/>
</dbReference>
<gene>
    <name evidence="2" type="ORF">Trichorick_01427</name>
</gene>
<dbReference type="Gene3D" id="2.30.30.110">
    <property type="match status" value="1"/>
</dbReference>
<dbReference type="EC" id="3.1.-.-" evidence="1"/>
<comment type="function">
    <text evidence="1">Toxic component of a type II toxin-antitoxin (TA) system.</text>
</comment>
<evidence type="ECO:0000313" key="3">
    <source>
        <dbReference type="Proteomes" id="UP001326613"/>
    </source>
</evidence>
<dbReference type="PANTHER" id="PTHR33988">
    <property type="entry name" value="ENDORIBONUCLEASE MAZF-RELATED"/>
    <property type="match status" value="1"/>
</dbReference>
<keyword evidence="2" id="KW-0614">Plasmid</keyword>